<keyword evidence="2" id="KW-1185">Reference proteome</keyword>
<comment type="caution">
    <text evidence="1">The sequence shown here is derived from an EMBL/GenBank/DDBJ whole genome shotgun (WGS) entry which is preliminary data.</text>
</comment>
<dbReference type="Pfam" id="PF10094">
    <property type="entry name" value="DUF2332"/>
    <property type="match status" value="1"/>
</dbReference>
<reference evidence="1 2" key="1">
    <citation type="submission" date="2019-02" db="EMBL/GenBank/DDBJ databases">
        <title>Sequencing the genomes of 1000 actinobacteria strains.</title>
        <authorList>
            <person name="Klenk H.-P."/>
        </authorList>
    </citation>
    <scope>NUCLEOTIDE SEQUENCE [LARGE SCALE GENOMIC DNA]</scope>
    <source>
        <strain evidence="1 2">DSM 17364</strain>
    </source>
</reference>
<sequence length="348" mass="37724">MNRRAREATTHLFTQYARVWFPSHSALYADWAHGVAADETLIELIASLPPSKQQPNLVFAVARFLGCPDAGFEILAAFLRERWDDVAAELAVRMTQTNEPARCATLLPVFEQIRAESGKPLALIELGPSAGLCLLPDRFAYRYDGGGVLGAENLAAGAPLLECTTTGDPPLPTRLPEVASRTGVDLNPLDGADPETARWLKCLVWPGQTQRLARLSAGLDVLAALPEDNPGGPVKLIRGDLLENVEALVGAVPDAHTAVVYHSAVTSYLPPELRHAFVELVTALDCRWIANEGFFMGEATDGEVAVPRERAGMFVMTLDGVPQAYTHQHGAQLHWEADGHWPEDGQSI</sequence>
<evidence type="ECO:0000313" key="1">
    <source>
        <dbReference type="EMBL" id="RZU62374.1"/>
    </source>
</evidence>
<gene>
    <name evidence="1" type="ORF">EV380_1967</name>
</gene>
<proteinExistence type="predicted"/>
<protein>
    <submittedName>
        <fullName evidence="1">Uncharacterized protein DUF2332</fullName>
    </submittedName>
</protein>
<dbReference type="EMBL" id="SHLA01000001">
    <property type="protein sequence ID" value="RZU62374.1"/>
    <property type="molecule type" value="Genomic_DNA"/>
</dbReference>
<dbReference type="InterPro" id="IPR011200">
    <property type="entry name" value="UCP012608"/>
</dbReference>
<accession>A0A4Q8ADZ3</accession>
<organism evidence="1 2">
    <name type="scientific">Zhihengliuella halotolerans</name>
    <dbReference type="NCBI Taxonomy" id="370736"/>
    <lineage>
        <taxon>Bacteria</taxon>
        <taxon>Bacillati</taxon>
        <taxon>Actinomycetota</taxon>
        <taxon>Actinomycetes</taxon>
        <taxon>Micrococcales</taxon>
        <taxon>Micrococcaceae</taxon>
        <taxon>Zhihengliuella</taxon>
    </lineage>
</organism>
<dbReference type="Proteomes" id="UP000292685">
    <property type="component" value="Unassembled WGS sequence"/>
</dbReference>
<evidence type="ECO:0000313" key="2">
    <source>
        <dbReference type="Proteomes" id="UP000292685"/>
    </source>
</evidence>
<dbReference type="RefSeq" id="WP_207219383.1">
    <property type="nucleotide sequence ID" value="NZ_SHLA01000001.1"/>
</dbReference>
<name>A0A4Q8ADZ3_9MICC</name>
<dbReference type="AlphaFoldDB" id="A0A4Q8ADZ3"/>